<gene>
    <name evidence="1" type="ORF">EZS28_037806</name>
</gene>
<name>A0A5J4U8J3_9EUKA</name>
<proteinExistence type="predicted"/>
<comment type="caution">
    <text evidence="1">The sequence shown here is derived from an EMBL/GenBank/DDBJ whole genome shotgun (WGS) entry which is preliminary data.</text>
</comment>
<reference evidence="1 2" key="1">
    <citation type="submission" date="2019-03" db="EMBL/GenBank/DDBJ databases">
        <title>Single cell metagenomics reveals metabolic interactions within the superorganism composed of flagellate Streblomastix strix and complex community of Bacteroidetes bacteria on its surface.</title>
        <authorList>
            <person name="Treitli S.C."/>
            <person name="Kolisko M."/>
            <person name="Husnik F."/>
            <person name="Keeling P."/>
            <person name="Hampl V."/>
        </authorList>
    </citation>
    <scope>NUCLEOTIDE SEQUENCE [LARGE SCALE GENOMIC DNA]</scope>
    <source>
        <strain evidence="1">ST1C</strain>
    </source>
</reference>
<dbReference type="Proteomes" id="UP000324800">
    <property type="component" value="Unassembled WGS sequence"/>
</dbReference>
<accession>A0A5J4U8J3</accession>
<dbReference type="EMBL" id="SNRW01019125">
    <property type="protein sequence ID" value="KAA6366668.1"/>
    <property type="molecule type" value="Genomic_DNA"/>
</dbReference>
<evidence type="ECO:0000313" key="2">
    <source>
        <dbReference type="Proteomes" id="UP000324800"/>
    </source>
</evidence>
<sequence>MPRETVETDVDENQIEGRGCFDNDRKKLIDIEDIKVNERSLLVYDNVLHNCIEKLYRWANEVICLCGTKSGTEQFQSVLTFLSAIPPQCHILHFESKFEGLVNNDQNLCCDLN</sequence>
<organism evidence="1 2">
    <name type="scientific">Streblomastix strix</name>
    <dbReference type="NCBI Taxonomy" id="222440"/>
    <lineage>
        <taxon>Eukaryota</taxon>
        <taxon>Metamonada</taxon>
        <taxon>Preaxostyla</taxon>
        <taxon>Oxymonadida</taxon>
        <taxon>Streblomastigidae</taxon>
        <taxon>Streblomastix</taxon>
    </lineage>
</organism>
<protein>
    <submittedName>
        <fullName evidence="1">Uncharacterized protein</fullName>
    </submittedName>
</protein>
<evidence type="ECO:0000313" key="1">
    <source>
        <dbReference type="EMBL" id="KAA6366668.1"/>
    </source>
</evidence>
<dbReference type="AlphaFoldDB" id="A0A5J4U8J3"/>